<feature type="signal peptide" evidence="1">
    <location>
        <begin position="1"/>
        <end position="24"/>
    </location>
</feature>
<reference evidence="2 3" key="1">
    <citation type="submission" date="2019-07" db="EMBL/GenBank/DDBJ databases">
        <title>Litoreibacter alkalisoli sp. nov., isolated from saline-alkaline soil.</title>
        <authorList>
            <person name="Wang S."/>
            <person name="Xu L."/>
            <person name="Xing Y.-T."/>
            <person name="Sun J.-Q."/>
        </authorList>
    </citation>
    <scope>NUCLEOTIDE SEQUENCE [LARGE SCALE GENOMIC DNA]</scope>
    <source>
        <strain evidence="2 3">LN3S51</strain>
        <plasmid evidence="2 3">unnamed4</plasmid>
    </source>
</reference>
<dbReference type="Pfam" id="PF11453">
    <property type="entry name" value="DUF2950"/>
    <property type="match status" value="1"/>
</dbReference>
<gene>
    <name evidence="2" type="ORF">FPZ52_18810</name>
</gene>
<dbReference type="EMBL" id="CP042265">
    <property type="protein sequence ID" value="QDY71701.1"/>
    <property type="molecule type" value="Genomic_DNA"/>
</dbReference>
<dbReference type="InterPro" id="IPR021556">
    <property type="entry name" value="DUF2950"/>
</dbReference>
<geneLocation type="plasmid" evidence="2 3">
    <name>unnamed4</name>
</geneLocation>
<name>A0A5B8J3P9_9RHOB</name>
<evidence type="ECO:0000313" key="3">
    <source>
        <dbReference type="Proteomes" id="UP000318483"/>
    </source>
</evidence>
<evidence type="ECO:0000313" key="2">
    <source>
        <dbReference type="EMBL" id="QDY71701.1"/>
    </source>
</evidence>
<keyword evidence="2" id="KW-0614">Plasmid</keyword>
<organism evidence="2 3">
    <name type="scientific">Qingshengfaniella alkalisoli</name>
    <dbReference type="NCBI Taxonomy" id="2599296"/>
    <lineage>
        <taxon>Bacteria</taxon>
        <taxon>Pseudomonadati</taxon>
        <taxon>Pseudomonadota</taxon>
        <taxon>Alphaproteobacteria</taxon>
        <taxon>Rhodobacterales</taxon>
        <taxon>Paracoccaceae</taxon>
        <taxon>Qingshengfaniella</taxon>
    </lineage>
</organism>
<dbReference type="KEGG" id="lit:FPZ52_18810"/>
<feature type="chain" id="PRO_5022986060" evidence="1">
    <location>
        <begin position="25"/>
        <end position="304"/>
    </location>
</feature>
<keyword evidence="1" id="KW-0732">Signal</keyword>
<dbReference type="PROSITE" id="PS51257">
    <property type="entry name" value="PROKAR_LIPOPROTEIN"/>
    <property type="match status" value="1"/>
</dbReference>
<dbReference type="AlphaFoldDB" id="A0A5B8J3P9"/>
<protein>
    <submittedName>
        <fullName evidence="2">DUF2950 domain-containing protein</fullName>
    </submittedName>
</protein>
<evidence type="ECO:0000256" key="1">
    <source>
        <dbReference type="SAM" id="SignalP"/>
    </source>
</evidence>
<dbReference type="Proteomes" id="UP000318483">
    <property type="component" value="Plasmid unnamed4"/>
</dbReference>
<proteinExistence type="predicted"/>
<dbReference type="OrthoDB" id="108782at2"/>
<sequence>MSRMRVAVYLAGVMLACGVSQVSAQEYDTPEAALEALIDALDSEEPIDAAAAVVGEGSADLLSTGDPKLDDENRLLFVEMYGEGHRFEIDPSGPVVLHLGDEDWPFPIPLTRTDSGKWGFDVEAGRDEMALREIGGNELDVIDLMRAYVLLQAEYRLIDADGDGVMEFAGHILSSEGTRDGLFWPERDDSPVGDLVAQAAATGYTTEDGVQEPEPYLGYYYHILTEQGENAPGGAMSYVINGNQVAGHALLAYPAEYGVTGITSFMVSENGIVLEADLGEDTLSIANAIESFDPDGAWVPVADR</sequence>
<keyword evidence="3" id="KW-1185">Reference proteome</keyword>
<accession>A0A5B8J3P9</accession>